<dbReference type="Proteomes" id="UP001156666">
    <property type="component" value="Unassembled WGS sequence"/>
</dbReference>
<proteinExistence type="predicted"/>
<reference evidence="3" key="2">
    <citation type="submission" date="2023-01" db="EMBL/GenBank/DDBJ databases">
        <title>Draft genome sequence of Portibacter lacus strain NBRC 108769.</title>
        <authorList>
            <person name="Sun Q."/>
            <person name="Mori K."/>
        </authorList>
    </citation>
    <scope>NUCLEOTIDE SEQUENCE</scope>
    <source>
        <strain evidence="3">NBRC 108769</strain>
    </source>
</reference>
<feature type="domain" description="Transposase InsH N-terminal" evidence="2">
    <location>
        <begin position="17"/>
        <end position="108"/>
    </location>
</feature>
<dbReference type="AlphaFoldDB" id="A0AA37SUL0"/>
<protein>
    <recommendedName>
        <fullName evidence="2">Transposase InsH N-terminal domain-containing protein</fullName>
    </recommendedName>
</protein>
<comment type="caution">
    <text evidence="3">The sequence shown here is derived from an EMBL/GenBank/DDBJ whole genome shotgun (WGS) entry which is preliminary data.</text>
</comment>
<keyword evidence="1" id="KW-0175">Coiled coil</keyword>
<dbReference type="InterPro" id="IPR008490">
    <property type="entry name" value="Transposase_InsH_N"/>
</dbReference>
<evidence type="ECO:0000313" key="4">
    <source>
        <dbReference type="Proteomes" id="UP001156666"/>
    </source>
</evidence>
<dbReference type="PANTHER" id="PTHR33408">
    <property type="entry name" value="TRANSPOSASE"/>
    <property type="match status" value="1"/>
</dbReference>
<reference evidence="3" key="1">
    <citation type="journal article" date="2014" name="Int. J. Syst. Evol. Microbiol.">
        <title>Complete genome sequence of Corynebacterium casei LMG S-19264T (=DSM 44701T), isolated from a smear-ripened cheese.</title>
        <authorList>
            <consortium name="US DOE Joint Genome Institute (JGI-PGF)"/>
            <person name="Walter F."/>
            <person name="Albersmeier A."/>
            <person name="Kalinowski J."/>
            <person name="Ruckert C."/>
        </authorList>
    </citation>
    <scope>NUCLEOTIDE SEQUENCE</scope>
    <source>
        <strain evidence="3">NBRC 108769</strain>
    </source>
</reference>
<feature type="coiled-coil region" evidence="1">
    <location>
        <begin position="162"/>
        <end position="208"/>
    </location>
</feature>
<name>A0AA37SUL0_9BACT</name>
<gene>
    <name evidence="3" type="ORF">GCM10007940_28610</name>
</gene>
<evidence type="ECO:0000259" key="2">
    <source>
        <dbReference type="Pfam" id="PF05598"/>
    </source>
</evidence>
<accession>A0AA37SUL0</accession>
<keyword evidence="4" id="KW-1185">Reference proteome</keyword>
<dbReference type="RefSeq" id="WP_235295583.1">
    <property type="nucleotide sequence ID" value="NZ_BSOH01000019.1"/>
</dbReference>
<evidence type="ECO:0000256" key="1">
    <source>
        <dbReference type="SAM" id="Coils"/>
    </source>
</evidence>
<evidence type="ECO:0000313" key="3">
    <source>
        <dbReference type="EMBL" id="GLR18245.1"/>
    </source>
</evidence>
<dbReference type="EMBL" id="BSOH01000019">
    <property type="protein sequence ID" value="GLR18245.1"/>
    <property type="molecule type" value="Genomic_DNA"/>
</dbReference>
<dbReference type="Pfam" id="PF05598">
    <property type="entry name" value="DUF772"/>
    <property type="match status" value="1"/>
</dbReference>
<dbReference type="PANTHER" id="PTHR33408:SF2">
    <property type="entry name" value="TRANSPOSASE DDE DOMAIN-CONTAINING PROTEIN"/>
    <property type="match status" value="1"/>
</dbReference>
<sequence length="268" mass="31159">MNFNEGIDRNQISFTSIDMLVDQNSWARHIDIFVDSLPLDQLGFKTTTSSQGRPPFHPADLLKLYLYGYRHGIRSSRKLEHCCIVNMEMMWLLKGLRPCNRTIAYFRKNNPLAIKNTFRYFVLLLKELGYVEGTVIALDSVKIRAQNSLKNNFNSKKIKRHKDYIDERIEDYLQQLEETDNEEAKQEIENKIAERKVKKAHYEQIERELEQSGEAQISLVDPDAKAVILHRNIVNVGYNVQMVSDEKNKMIIHADAGSVNDTCIFLHL</sequence>
<organism evidence="3 4">
    <name type="scientific">Portibacter lacus</name>
    <dbReference type="NCBI Taxonomy" id="1099794"/>
    <lineage>
        <taxon>Bacteria</taxon>
        <taxon>Pseudomonadati</taxon>
        <taxon>Bacteroidota</taxon>
        <taxon>Saprospiria</taxon>
        <taxon>Saprospirales</taxon>
        <taxon>Haliscomenobacteraceae</taxon>
        <taxon>Portibacter</taxon>
    </lineage>
</organism>